<feature type="compositionally biased region" description="Polar residues" evidence="11">
    <location>
        <begin position="14"/>
        <end position="33"/>
    </location>
</feature>
<dbReference type="OrthoDB" id="49016at2759"/>
<evidence type="ECO:0000256" key="9">
    <source>
        <dbReference type="ARBA" id="ARBA00023329"/>
    </source>
</evidence>
<dbReference type="SUPFAM" id="SSF82919">
    <property type="entry name" value="Zn-finger domain of Sec23/24"/>
    <property type="match status" value="1"/>
</dbReference>
<dbReference type="Pfam" id="PF08033">
    <property type="entry name" value="Sec23_BS"/>
    <property type="match status" value="1"/>
</dbReference>
<dbReference type="Pfam" id="PF04811">
    <property type="entry name" value="Sec23_trunk"/>
    <property type="match status" value="1"/>
</dbReference>
<dbReference type="GeneID" id="19159025"/>
<dbReference type="GO" id="GO:0006886">
    <property type="term" value="P:intracellular protein transport"/>
    <property type="evidence" value="ECO:0007669"/>
    <property type="project" value="InterPro"/>
</dbReference>
<dbReference type="GO" id="GO:0005789">
    <property type="term" value="C:endoplasmic reticulum membrane"/>
    <property type="evidence" value="ECO:0007669"/>
    <property type="project" value="UniProtKB-SubCell"/>
</dbReference>
<feature type="domain" description="Sec23/Sec24 trunk" evidence="14">
    <location>
        <begin position="351"/>
        <end position="603"/>
    </location>
</feature>
<evidence type="ECO:0000256" key="10">
    <source>
        <dbReference type="ARBA" id="ARBA00025471"/>
    </source>
</evidence>
<keyword evidence="8" id="KW-0653">Protein transport</keyword>
<dbReference type="PANTHER" id="PTHR13803">
    <property type="entry name" value="SEC24-RELATED PROTEIN"/>
    <property type="match status" value="1"/>
</dbReference>
<gene>
    <name evidence="17" type="ORF">A1O1_04139</name>
</gene>
<comment type="subcellular location">
    <subcellularLocation>
        <location evidence="2">Cytoplasmic vesicle</location>
        <location evidence="2">COPII-coated vesicle membrane</location>
        <topology evidence="2">Peripheral membrane protein</topology>
        <orientation evidence="2">Cytoplasmic side</orientation>
    </subcellularLocation>
    <subcellularLocation>
        <location evidence="3">Endoplasmic reticulum membrane</location>
        <topology evidence="3">Peripheral membrane protein</topology>
        <orientation evidence="3">Cytoplasmic side</orientation>
    </subcellularLocation>
    <subcellularLocation>
        <location evidence="1">Golgi apparatus membrane</location>
        <topology evidence="1">Peripheral membrane protein</topology>
        <orientation evidence="1">Cytoplasmic side</orientation>
    </subcellularLocation>
</comment>
<dbReference type="Gene3D" id="3.40.20.10">
    <property type="entry name" value="Severin"/>
    <property type="match status" value="1"/>
</dbReference>
<evidence type="ECO:0000256" key="4">
    <source>
        <dbReference type="ARBA" id="ARBA00008334"/>
    </source>
</evidence>
<dbReference type="Pfam" id="PF00626">
    <property type="entry name" value="Gelsolin"/>
    <property type="match status" value="1"/>
</dbReference>
<dbReference type="InterPro" id="IPR050550">
    <property type="entry name" value="SEC23_SEC24_subfamily"/>
</dbReference>
<dbReference type="EMBL" id="AMWN01000003">
    <property type="protein sequence ID" value="EXJ91032.1"/>
    <property type="molecule type" value="Genomic_DNA"/>
</dbReference>
<dbReference type="Gene3D" id="3.40.50.410">
    <property type="entry name" value="von Willebrand factor, type A domain"/>
    <property type="match status" value="1"/>
</dbReference>
<dbReference type="GO" id="GO:0000149">
    <property type="term" value="F:SNARE binding"/>
    <property type="evidence" value="ECO:0007669"/>
    <property type="project" value="TreeGrafter"/>
</dbReference>
<dbReference type="GO" id="GO:0030127">
    <property type="term" value="C:COPII vesicle coat"/>
    <property type="evidence" value="ECO:0007669"/>
    <property type="project" value="InterPro"/>
</dbReference>
<evidence type="ECO:0000256" key="8">
    <source>
        <dbReference type="ARBA" id="ARBA00022927"/>
    </source>
</evidence>
<feature type="region of interest" description="Disordered" evidence="11">
    <location>
        <begin position="114"/>
        <end position="156"/>
    </location>
</feature>
<feature type="region of interest" description="Disordered" evidence="11">
    <location>
        <begin position="1"/>
        <end position="51"/>
    </location>
</feature>
<dbReference type="SUPFAM" id="SSF82754">
    <property type="entry name" value="C-terminal, gelsolin-like domain of Sec23/24"/>
    <property type="match status" value="1"/>
</dbReference>
<dbReference type="HOGENOM" id="CLU_004589_1_0_1"/>
<keyword evidence="6" id="KW-0256">Endoplasmic reticulum</keyword>
<dbReference type="SUPFAM" id="SSF53300">
    <property type="entry name" value="vWA-like"/>
    <property type="match status" value="1"/>
</dbReference>
<evidence type="ECO:0000259" key="16">
    <source>
        <dbReference type="Pfam" id="PF08033"/>
    </source>
</evidence>
<keyword evidence="7" id="KW-0931">ER-Golgi transport</keyword>
<accession>W9YDT0</accession>
<dbReference type="InterPro" id="IPR036174">
    <property type="entry name" value="Znf_Sec23_Sec24_sf"/>
</dbReference>
<dbReference type="Gene3D" id="2.60.40.1670">
    <property type="entry name" value="beta-sandwich domain of Sec23/24"/>
    <property type="match status" value="1"/>
</dbReference>
<dbReference type="eggNOG" id="KOG1984">
    <property type="taxonomic scope" value="Eukaryota"/>
</dbReference>
<dbReference type="AlphaFoldDB" id="W9YDT0"/>
<evidence type="ECO:0000256" key="3">
    <source>
        <dbReference type="ARBA" id="ARBA00004397"/>
    </source>
</evidence>
<dbReference type="GO" id="GO:0008270">
    <property type="term" value="F:zinc ion binding"/>
    <property type="evidence" value="ECO:0007669"/>
    <property type="project" value="InterPro"/>
</dbReference>
<feature type="compositionally biased region" description="Polar residues" evidence="11">
    <location>
        <begin position="42"/>
        <end position="51"/>
    </location>
</feature>
<evidence type="ECO:0000313" key="17">
    <source>
        <dbReference type="EMBL" id="EXJ91032.1"/>
    </source>
</evidence>
<evidence type="ECO:0000259" key="15">
    <source>
        <dbReference type="Pfam" id="PF04815"/>
    </source>
</evidence>
<proteinExistence type="inferred from homology"/>
<evidence type="ECO:0000256" key="6">
    <source>
        <dbReference type="ARBA" id="ARBA00022824"/>
    </source>
</evidence>
<evidence type="ECO:0000256" key="7">
    <source>
        <dbReference type="ARBA" id="ARBA00022892"/>
    </source>
</evidence>
<dbReference type="InterPro" id="IPR007123">
    <property type="entry name" value="Gelsolin-like_dom"/>
</dbReference>
<dbReference type="Pfam" id="PF04815">
    <property type="entry name" value="Sec23_helical"/>
    <property type="match status" value="1"/>
</dbReference>
<keyword evidence="5" id="KW-0813">Transport</keyword>
<sequence>MTEYGAHYGGGTGQSYQVNQDPRLNDPRAQSNVPHYPPSVSPQPGYQFQGTTPNAQQVYANAQQLPYSGQVPGQVPVQSDVMNGLASQLGGLDMSAAPIRSHRKKERHAYHDIAAAPAPSSNLDNEPPGTTGGSQFLGAGPQVGSGIPGQPPQTAYVNSADKLRMGEEAVATQGRVDPEQIPSVARSRDIATLYYQQNVHPTMEKHLPPPAAVAFTAIDQGNSSPKFARLTINNIPSTAEALASTGLPLGMVLQPFAPLQEGEQPIPVLDFGEAGPPRCRRCRTYINPFMTFRSGGSRFVCNMCNFPNEVAPEYFAPTDMAGVRVDRSQRPELMMGTVEFLVPKEYYTKEPMPMRWLFLIDVTQEAINRGFLESVCAGILDALYGHDRDDVDSEDDTVPAGKLPIGARVGIVTYDKEVHYYNLTPGLDSAQMMVMTDLDDPFVPLAEGLFVDPQESKSVITSLLQSIPTMFSAVKNPEPALLPTLNAALAALSSTGGKIICSLSTLPTWGPGRLHLRDDGKGRDTDAERRLFTTEHPGWKKTAGAMVTAGIGVDFFLAAASGGYMDVATIGHMSRLTGGEMFFYPNFVAPRDSLKLQTEITHSVQRETGYQALMKVRCSNGLQVSSYYGSFLQHTFGADLEIGTIDADKAIGVTFSYDGKLDTKLDAHFQAALLYTSATGQRRVRCINIVAGVNEGAAETMRTVDQDAVVNIMAKEASQKVPERSLKDIRASITEKTIDILAGYRKNFSGSHPPGQLVLPEHLKEFAMYTLALIKTRAFKGGVEPTDRRVHSARMMRSSGVTETALYLYPRIYAIHNLNPEDCFAHPETSQLVVPPTVRASFARVDEGGVYLVDNGQVVLMWFHAQVSPNLLEDLFGAGVTSLQDLDPMMNELPVLETRLNAQVRNLLQYMSTIRGSKAATFTLARQGLDGSEFEYARMLVEDRNNEAQSYVDWLVHIHRAIQMELSGQRKKEDTGDHESILNSLTGLKAPYWN</sequence>
<dbReference type="PANTHER" id="PTHR13803:SF4">
    <property type="entry name" value="SECRETORY 24CD, ISOFORM C"/>
    <property type="match status" value="1"/>
</dbReference>
<dbReference type="InterPro" id="IPR036180">
    <property type="entry name" value="Gelsolin-like_dom_sf"/>
</dbReference>
<evidence type="ECO:0000259" key="14">
    <source>
        <dbReference type="Pfam" id="PF04811"/>
    </source>
</evidence>
<evidence type="ECO:0000259" key="13">
    <source>
        <dbReference type="Pfam" id="PF04810"/>
    </source>
</evidence>
<dbReference type="SUPFAM" id="SSF81811">
    <property type="entry name" value="Helical domain of Sec23/24"/>
    <property type="match status" value="1"/>
</dbReference>
<dbReference type="Gene3D" id="1.20.120.730">
    <property type="entry name" value="Sec23/Sec24 helical domain"/>
    <property type="match status" value="1"/>
</dbReference>
<dbReference type="InterPro" id="IPR012990">
    <property type="entry name" value="Beta-sandwich_Sec23_24"/>
</dbReference>
<dbReference type="InterPro" id="IPR036465">
    <property type="entry name" value="vWFA_dom_sf"/>
</dbReference>
<dbReference type="Proteomes" id="UP000019484">
    <property type="component" value="Unassembled WGS sequence"/>
</dbReference>
<evidence type="ECO:0000256" key="5">
    <source>
        <dbReference type="ARBA" id="ARBA00022448"/>
    </source>
</evidence>
<dbReference type="SUPFAM" id="SSF81995">
    <property type="entry name" value="beta-sandwich domain of Sec23/24"/>
    <property type="match status" value="1"/>
</dbReference>
<dbReference type="GO" id="GO:0000139">
    <property type="term" value="C:Golgi membrane"/>
    <property type="evidence" value="ECO:0007669"/>
    <property type="project" value="UniProtKB-SubCell"/>
</dbReference>
<comment type="similarity">
    <text evidence="4">Belongs to the SEC23/SEC24 family. SEC24 subfamily.</text>
</comment>
<organism evidence="17 18">
    <name type="scientific">Capronia coronata CBS 617.96</name>
    <dbReference type="NCBI Taxonomy" id="1182541"/>
    <lineage>
        <taxon>Eukaryota</taxon>
        <taxon>Fungi</taxon>
        <taxon>Dikarya</taxon>
        <taxon>Ascomycota</taxon>
        <taxon>Pezizomycotina</taxon>
        <taxon>Eurotiomycetes</taxon>
        <taxon>Chaetothyriomycetidae</taxon>
        <taxon>Chaetothyriales</taxon>
        <taxon>Herpotrichiellaceae</taxon>
        <taxon>Capronia</taxon>
    </lineage>
</organism>
<dbReference type="InterPro" id="IPR036175">
    <property type="entry name" value="Sec23/24_helical_dom_sf"/>
</dbReference>
<evidence type="ECO:0008006" key="19">
    <source>
        <dbReference type="Google" id="ProtNLM"/>
    </source>
</evidence>
<feature type="domain" description="Zinc finger Sec23/Sec24-type" evidence="13">
    <location>
        <begin position="276"/>
        <end position="314"/>
    </location>
</feature>
<evidence type="ECO:0000256" key="1">
    <source>
        <dbReference type="ARBA" id="ARBA00004255"/>
    </source>
</evidence>
<dbReference type="InterPro" id="IPR006900">
    <property type="entry name" value="Sec23/24_helical_dom"/>
</dbReference>
<dbReference type="InterPro" id="IPR029006">
    <property type="entry name" value="ADF-H/Gelsolin-like_dom_sf"/>
</dbReference>
<protein>
    <recommendedName>
        <fullName evidence="19">Protein transporter SEC24</fullName>
    </recommendedName>
</protein>
<evidence type="ECO:0000313" key="18">
    <source>
        <dbReference type="Proteomes" id="UP000019484"/>
    </source>
</evidence>
<dbReference type="Gene3D" id="2.30.30.380">
    <property type="entry name" value="Zn-finger domain of Sec23/24"/>
    <property type="match status" value="1"/>
</dbReference>
<comment type="function">
    <text evidence="10">Component of the coat protein complex II (COPII) which promotes the formation of transport vesicles from the endoplasmic reticulum (ER). The coat has two main functions, the physical deformation of the endoplasmic reticulum membrane into vesicles and the selection of cargo molecules.</text>
</comment>
<dbReference type="InterPro" id="IPR006896">
    <property type="entry name" value="Sec23/24_trunk_dom"/>
</dbReference>
<dbReference type="InterPro" id="IPR006895">
    <property type="entry name" value="Znf_Sec23_Sec24"/>
</dbReference>
<keyword evidence="9" id="KW-0968">Cytoplasmic vesicle</keyword>
<dbReference type="RefSeq" id="XP_007723226.1">
    <property type="nucleotide sequence ID" value="XM_007725036.1"/>
</dbReference>
<feature type="domain" description="Sec23/Sec24 beta-sandwich" evidence="16">
    <location>
        <begin position="609"/>
        <end position="691"/>
    </location>
</feature>
<reference evidence="17 18" key="1">
    <citation type="submission" date="2013-03" db="EMBL/GenBank/DDBJ databases">
        <title>The Genome Sequence of Capronia coronata CBS 617.96.</title>
        <authorList>
            <consortium name="The Broad Institute Genomics Platform"/>
            <person name="Cuomo C."/>
            <person name="de Hoog S."/>
            <person name="Gorbushina A."/>
            <person name="Walker B."/>
            <person name="Young S.K."/>
            <person name="Zeng Q."/>
            <person name="Gargeya S."/>
            <person name="Fitzgerald M."/>
            <person name="Haas B."/>
            <person name="Abouelleil A."/>
            <person name="Allen A.W."/>
            <person name="Alvarado L."/>
            <person name="Arachchi H.M."/>
            <person name="Berlin A.M."/>
            <person name="Chapman S.B."/>
            <person name="Gainer-Dewar J."/>
            <person name="Goldberg J."/>
            <person name="Griggs A."/>
            <person name="Gujja S."/>
            <person name="Hansen M."/>
            <person name="Howarth C."/>
            <person name="Imamovic A."/>
            <person name="Ireland A."/>
            <person name="Larimer J."/>
            <person name="McCowan C."/>
            <person name="Murphy C."/>
            <person name="Pearson M."/>
            <person name="Poon T.W."/>
            <person name="Priest M."/>
            <person name="Roberts A."/>
            <person name="Saif S."/>
            <person name="Shea T."/>
            <person name="Sisk P."/>
            <person name="Sykes S."/>
            <person name="Wortman J."/>
            <person name="Nusbaum C."/>
            <person name="Birren B."/>
        </authorList>
    </citation>
    <scope>NUCLEOTIDE SEQUENCE [LARGE SCALE GENOMIC DNA]</scope>
    <source>
        <strain evidence="17 18">CBS 617.96</strain>
    </source>
</reference>
<dbReference type="GO" id="GO:0070971">
    <property type="term" value="C:endoplasmic reticulum exit site"/>
    <property type="evidence" value="ECO:0007669"/>
    <property type="project" value="TreeGrafter"/>
</dbReference>
<keyword evidence="18" id="KW-1185">Reference proteome</keyword>
<evidence type="ECO:0000259" key="12">
    <source>
        <dbReference type="Pfam" id="PF00626"/>
    </source>
</evidence>
<evidence type="ECO:0000256" key="11">
    <source>
        <dbReference type="SAM" id="MobiDB-lite"/>
    </source>
</evidence>
<dbReference type="STRING" id="1182541.W9YDT0"/>
<evidence type="ECO:0000256" key="2">
    <source>
        <dbReference type="ARBA" id="ARBA00004299"/>
    </source>
</evidence>
<name>W9YDT0_9EURO</name>
<feature type="domain" description="Sec23/Sec24 helical" evidence="15">
    <location>
        <begin position="705"/>
        <end position="804"/>
    </location>
</feature>
<feature type="domain" description="Gelsolin-like" evidence="12">
    <location>
        <begin position="833"/>
        <end position="907"/>
    </location>
</feature>
<comment type="caution">
    <text evidence="17">The sequence shown here is derived from an EMBL/GenBank/DDBJ whole genome shotgun (WGS) entry which is preliminary data.</text>
</comment>
<dbReference type="Pfam" id="PF04810">
    <property type="entry name" value="zf-Sec23_Sec24"/>
    <property type="match status" value="1"/>
</dbReference>
<dbReference type="GO" id="GO:0090110">
    <property type="term" value="P:COPII-coated vesicle cargo loading"/>
    <property type="evidence" value="ECO:0007669"/>
    <property type="project" value="TreeGrafter"/>
</dbReference>